<comment type="caution">
    <text evidence="1">The sequence shown here is derived from an EMBL/GenBank/DDBJ whole genome shotgun (WGS) entry which is preliminary data.</text>
</comment>
<reference evidence="1 2" key="1">
    <citation type="journal article" date="2018" name="Microb. Genom.">
        <title>Expanding an expanded genome: long-read sequencing of Trypanosoma cruzi.</title>
        <authorList>
            <person name="Berna L."/>
            <person name="Rodriguez M."/>
            <person name="Chiribao M.L."/>
            <person name="Parodi-Talice A."/>
            <person name="Pita S."/>
            <person name="Rijo G."/>
            <person name="Alvarez-Valin F."/>
            <person name="Robello C."/>
        </authorList>
    </citation>
    <scope>NUCLEOTIDE SEQUENCE [LARGE SCALE GENOMIC DNA]</scope>
    <source>
        <strain evidence="1 2">TCC</strain>
    </source>
</reference>
<dbReference type="VEuPathDB" id="TriTrypDB:TcYC6_0049290"/>
<organism evidence="1 2">
    <name type="scientific">Trypanosoma cruzi</name>
    <dbReference type="NCBI Taxonomy" id="5693"/>
    <lineage>
        <taxon>Eukaryota</taxon>
        <taxon>Discoba</taxon>
        <taxon>Euglenozoa</taxon>
        <taxon>Kinetoplastea</taxon>
        <taxon>Metakinetoplastina</taxon>
        <taxon>Trypanosomatida</taxon>
        <taxon>Trypanosomatidae</taxon>
        <taxon>Trypanosoma</taxon>
        <taxon>Schizotrypanum</taxon>
    </lineage>
</organism>
<evidence type="ECO:0000313" key="1">
    <source>
        <dbReference type="EMBL" id="PWV16347.1"/>
    </source>
</evidence>
<proteinExistence type="predicted"/>
<protein>
    <submittedName>
        <fullName evidence="1">Uncharacterized protein</fullName>
    </submittedName>
</protein>
<dbReference type="EMBL" id="PRFC01000024">
    <property type="protein sequence ID" value="PWV16347.1"/>
    <property type="molecule type" value="Genomic_DNA"/>
</dbReference>
<evidence type="ECO:0000313" key="2">
    <source>
        <dbReference type="Proteomes" id="UP000246078"/>
    </source>
</evidence>
<dbReference type="VEuPathDB" id="TriTrypDB:TcG_03340"/>
<dbReference type="VEuPathDB" id="TriTrypDB:TcBrA4_0135960"/>
<name>A0A2V2X6A9_TRYCR</name>
<dbReference type="VEuPathDB" id="TriTrypDB:TcCL_NonESM03100"/>
<dbReference type="VEuPathDB" id="TriTrypDB:C3747_24g167"/>
<dbReference type="AlphaFoldDB" id="A0A2V2X6A9"/>
<gene>
    <name evidence="1" type="ORF">C3747_24g167</name>
</gene>
<dbReference type="Proteomes" id="UP000246078">
    <property type="component" value="Unassembled WGS sequence"/>
</dbReference>
<accession>A0A2V2X6A9</accession>
<sequence length="186" mass="21120">MVRCSSCYASEANCGERIRGGSGTRRVNTQKDVHERLFLLSQRRRCTCQAPLHVEEDDSDDINCTFMPAINHTHEALLFRWTEGVSVFERLYGNALFLQRRKQQLYGSVTHERGHGVRPTPKAWSFSSSSVERLRSAASKALCGSCDNVLRKNGTKVMSPLCLQGIEKREWFTPATMRARRTPLLT</sequence>